<evidence type="ECO:0000256" key="8">
    <source>
        <dbReference type="SAM" id="Phobius"/>
    </source>
</evidence>
<evidence type="ECO:0000259" key="10">
    <source>
        <dbReference type="Pfam" id="PF07662"/>
    </source>
</evidence>
<feature type="domain" description="Concentrative nucleoside transporter N-terminal" evidence="9">
    <location>
        <begin position="174"/>
        <end position="245"/>
    </location>
</feature>
<dbReference type="PANTHER" id="PTHR10590:SF4">
    <property type="entry name" value="SOLUTE CARRIER FAMILY 28 MEMBER 3"/>
    <property type="match status" value="1"/>
</dbReference>
<feature type="region of interest" description="Disordered" evidence="7">
    <location>
        <begin position="15"/>
        <end position="49"/>
    </location>
</feature>
<keyword evidence="5 8" id="KW-1133">Transmembrane helix</keyword>
<feature type="transmembrane region" description="Helical" evidence="8">
    <location>
        <begin position="170"/>
        <end position="187"/>
    </location>
</feature>
<keyword evidence="3" id="KW-1003">Cell membrane</keyword>
<dbReference type="Pfam" id="PF07670">
    <property type="entry name" value="Gate"/>
    <property type="match status" value="1"/>
</dbReference>
<feature type="transmembrane region" description="Helical" evidence="8">
    <location>
        <begin position="551"/>
        <end position="573"/>
    </location>
</feature>
<feature type="domain" description="Concentrative nucleoside transporter C-terminal" evidence="10">
    <location>
        <begin position="359"/>
        <end position="571"/>
    </location>
</feature>
<keyword evidence="13" id="KW-1185">Reference proteome</keyword>
<comment type="similarity">
    <text evidence="2">Belongs to the concentrative nucleoside transporter (CNT) (TC 2.A.41) family.</text>
</comment>
<dbReference type="Proteomes" id="UP001498398">
    <property type="component" value="Unassembled WGS sequence"/>
</dbReference>
<organism evidence="12 13">
    <name type="scientific">Marasmiellus scandens</name>
    <dbReference type="NCBI Taxonomy" id="2682957"/>
    <lineage>
        <taxon>Eukaryota</taxon>
        <taxon>Fungi</taxon>
        <taxon>Dikarya</taxon>
        <taxon>Basidiomycota</taxon>
        <taxon>Agaricomycotina</taxon>
        <taxon>Agaricomycetes</taxon>
        <taxon>Agaricomycetidae</taxon>
        <taxon>Agaricales</taxon>
        <taxon>Marasmiineae</taxon>
        <taxon>Omphalotaceae</taxon>
        <taxon>Marasmiellus</taxon>
    </lineage>
</organism>
<dbReference type="PANTHER" id="PTHR10590">
    <property type="entry name" value="SODIUM/NUCLEOSIDE COTRANSPORTER"/>
    <property type="match status" value="1"/>
</dbReference>
<dbReference type="InterPro" id="IPR011642">
    <property type="entry name" value="Gate_dom"/>
</dbReference>
<evidence type="ECO:0000256" key="2">
    <source>
        <dbReference type="ARBA" id="ARBA00009033"/>
    </source>
</evidence>
<evidence type="ECO:0000256" key="1">
    <source>
        <dbReference type="ARBA" id="ARBA00004651"/>
    </source>
</evidence>
<evidence type="ECO:0000256" key="4">
    <source>
        <dbReference type="ARBA" id="ARBA00022692"/>
    </source>
</evidence>
<feature type="transmembrane region" description="Helical" evidence="8">
    <location>
        <begin position="136"/>
        <end position="158"/>
    </location>
</feature>
<evidence type="ECO:0000259" key="11">
    <source>
        <dbReference type="Pfam" id="PF07670"/>
    </source>
</evidence>
<dbReference type="Pfam" id="PF07662">
    <property type="entry name" value="Nucleos_tra2_C"/>
    <property type="match status" value="1"/>
</dbReference>
<name>A0ABR1K6Q0_9AGAR</name>
<dbReference type="Pfam" id="PF01773">
    <property type="entry name" value="Nucleos_tra2_N"/>
    <property type="match status" value="1"/>
</dbReference>
<keyword evidence="4 8" id="KW-0812">Transmembrane</keyword>
<feature type="transmembrane region" description="Helical" evidence="8">
    <location>
        <begin position="285"/>
        <end position="309"/>
    </location>
</feature>
<gene>
    <name evidence="12" type="ORF">VKT23_000980</name>
</gene>
<dbReference type="EMBL" id="JBANRG010000001">
    <property type="protein sequence ID" value="KAK7472872.1"/>
    <property type="molecule type" value="Genomic_DNA"/>
</dbReference>
<evidence type="ECO:0000313" key="13">
    <source>
        <dbReference type="Proteomes" id="UP001498398"/>
    </source>
</evidence>
<dbReference type="InterPro" id="IPR011657">
    <property type="entry name" value="CNT_C_dom"/>
</dbReference>
<protein>
    <recommendedName>
        <fullName evidence="14">H+/nucleoside cotransporter</fullName>
    </recommendedName>
</protein>
<dbReference type="InterPro" id="IPR008276">
    <property type="entry name" value="C_nuclsd_transpt"/>
</dbReference>
<evidence type="ECO:0000259" key="9">
    <source>
        <dbReference type="Pfam" id="PF01773"/>
    </source>
</evidence>
<feature type="domain" description="Nucleoside transporter/FeoB GTPase Gate" evidence="11">
    <location>
        <begin position="257"/>
        <end position="352"/>
    </location>
</feature>
<reference evidence="12 13" key="1">
    <citation type="submission" date="2024-01" db="EMBL/GenBank/DDBJ databases">
        <title>A draft genome for the cacao thread blight pathogen Marasmiellus scandens.</title>
        <authorList>
            <person name="Baruah I.K."/>
            <person name="Leung J."/>
            <person name="Bukari Y."/>
            <person name="Amoako-Attah I."/>
            <person name="Meinhardt L.W."/>
            <person name="Bailey B.A."/>
            <person name="Cohen S.P."/>
        </authorList>
    </citation>
    <scope>NUCLEOTIDE SEQUENCE [LARGE SCALE GENOMIC DNA]</scope>
    <source>
        <strain evidence="12 13">GH-19</strain>
    </source>
</reference>
<evidence type="ECO:0000313" key="12">
    <source>
        <dbReference type="EMBL" id="KAK7472872.1"/>
    </source>
</evidence>
<proteinExistence type="inferred from homology"/>
<evidence type="ECO:0000256" key="5">
    <source>
        <dbReference type="ARBA" id="ARBA00022989"/>
    </source>
</evidence>
<comment type="caution">
    <text evidence="12">The sequence shown here is derived from an EMBL/GenBank/DDBJ whole genome shotgun (WGS) entry which is preliminary data.</text>
</comment>
<feature type="transmembrane region" description="Helical" evidence="8">
    <location>
        <begin position="414"/>
        <end position="441"/>
    </location>
</feature>
<evidence type="ECO:0000256" key="6">
    <source>
        <dbReference type="ARBA" id="ARBA00023136"/>
    </source>
</evidence>
<feature type="transmembrane region" description="Helical" evidence="8">
    <location>
        <begin position="453"/>
        <end position="472"/>
    </location>
</feature>
<dbReference type="InterPro" id="IPR002668">
    <property type="entry name" value="CNT_N_dom"/>
</dbReference>
<feature type="transmembrane region" description="Helical" evidence="8">
    <location>
        <begin position="253"/>
        <end position="273"/>
    </location>
</feature>
<feature type="transmembrane region" description="Helical" evidence="8">
    <location>
        <begin position="65"/>
        <end position="84"/>
    </location>
</feature>
<accession>A0ABR1K6Q0</accession>
<keyword evidence="6 8" id="KW-0472">Membrane</keyword>
<evidence type="ECO:0008006" key="14">
    <source>
        <dbReference type="Google" id="ProtNLM"/>
    </source>
</evidence>
<feature type="transmembrane region" description="Helical" evidence="8">
    <location>
        <begin position="193"/>
        <end position="213"/>
    </location>
</feature>
<feature type="transmembrane region" description="Helical" evidence="8">
    <location>
        <begin position="330"/>
        <end position="350"/>
    </location>
</feature>
<sequence>MATFAEEPLPYTAPSVVNRKGSQSTIDEEKAAKSGAAPTTAASADEQAEHQSPAAPTFYQRFRPWILAGIAAVIIGWWISATVLPATRHRWIVQTLFAWFFVLVIAFRFIPNSVVSKPVGTIWQTTVQGPFFSLPYYVRLVIGWLCLLGIVFGSAFGFKLENGSTYGDRAISVLGLFIFQCGFYLSSRHRSHIPWPTIIVGLFIQQAVALFVLKSSAGFSIFNWIATLASDFLAQSEAGAAFFFDADVVGKHWFFVNTLAAIIFFIAFVQMMYYLGVMQWLLGKFAWFFFKLLNVSGAEAVVAASSPWIGQGESACLVRPYVDLMTESEIHLTMTSGFSCIAGSVMAAYINLGVPAENLVTSSVMSIPASIAISKMRIPELDEPVTRGHVVVDRGQAEKNPPANALHAFSKGAVFGLIVAGQILTNVLTVLSLVAAINGLLTWIGHGFGITELTLQLVIGYIFYPVTFLLGVPRSEILRVSQLLATKLVANEFAAYNTLHDIMNSDNPLSHRAFTIASYSLCGFANLGSLGIQIGVLSAMAPSRGKIIARVALSAMICGFISTLQTAGIAGMLV</sequence>
<feature type="transmembrane region" description="Helical" evidence="8">
    <location>
        <begin position="91"/>
        <end position="110"/>
    </location>
</feature>
<feature type="compositionally biased region" description="Low complexity" evidence="7">
    <location>
        <begin position="33"/>
        <end position="44"/>
    </location>
</feature>
<comment type="subcellular location">
    <subcellularLocation>
        <location evidence="1">Cell membrane</location>
        <topology evidence="1">Multi-pass membrane protein</topology>
    </subcellularLocation>
</comment>
<evidence type="ECO:0000256" key="3">
    <source>
        <dbReference type="ARBA" id="ARBA00022475"/>
    </source>
</evidence>
<evidence type="ECO:0000256" key="7">
    <source>
        <dbReference type="SAM" id="MobiDB-lite"/>
    </source>
</evidence>